<dbReference type="Proteomes" id="UP001501222">
    <property type="component" value="Unassembled WGS sequence"/>
</dbReference>
<evidence type="ECO:0000313" key="2">
    <source>
        <dbReference type="Proteomes" id="UP001501222"/>
    </source>
</evidence>
<organism evidence="1 2">
    <name type="scientific">Kribbella ginsengisoli</name>
    <dbReference type="NCBI Taxonomy" id="363865"/>
    <lineage>
        <taxon>Bacteria</taxon>
        <taxon>Bacillati</taxon>
        <taxon>Actinomycetota</taxon>
        <taxon>Actinomycetes</taxon>
        <taxon>Propionibacteriales</taxon>
        <taxon>Kribbellaceae</taxon>
        <taxon>Kribbella</taxon>
    </lineage>
</organism>
<name>A0ABP6Y2V4_9ACTN</name>
<protein>
    <submittedName>
        <fullName evidence="1">Uncharacterized protein</fullName>
    </submittedName>
</protein>
<evidence type="ECO:0000313" key="1">
    <source>
        <dbReference type="EMBL" id="GAA3576455.1"/>
    </source>
</evidence>
<sequence length="111" mass="11482">MTGAGVQSIKRAQHARPGWVGAVRGAGDGGARVVGRVGRTTVGGMTKPQVIHLVIWGFADVLGGDSNPNLLTPWSIPHCPPLATACLDAGAEPQNVHGRSVRSEDPDSKAR</sequence>
<gene>
    <name evidence="1" type="ORF">GCM10022235_52860</name>
</gene>
<dbReference type="EMBL" id="BAABAA010000007">
    <property type="protein sequence ID" value="GAA3576455.1"/>
    <property type="molecule type" value="Genomic_DNA"/>
</dbReference>
<accession>A0ABP6Y2V4</accession>
<reference evidence="2" key="1">
    <citation type="journal article" date="2019" name="Int. J. Syst. Evol. Microbiol.">
        <title>The Global Catalogue of Microorganisms (GCM) 10K type strain sequencing project: providing services to taxonomists for standard genome sequencing and annotation.</title>
        <authorList>
            <consortium name="The Broad Institute Genomics Platform"/>
            <consortium name="The Broad Institute Genome Sequencing Center for Infectious Disease"/>
            <person name="Wu L."/>
            <person name="Ma J."/>
        </authorList>
    </citation>
    <scope>NUCLEOTIDE SEQUENCE [LARGE SCALE GENOMIC DNA]</scope>
    <source>
        <strain evidence="2">JCM 16928</strain>
    </source>
</reference>
<proteinExistence type="predicted"/>
<keyword evidence="2" id="KW-1185">Reference proteome</keyword>
<comment type="caution">
    <text evidence="1">The sequence shown here is derived from an EMBL/GenBank/DDBJ whole genome shotgun (WGS) entry which is preliminary data.</text>
</comment>